<dbReference type="Proteomes" id="UP000499080">
    <property type="component" value="Unassembled WGS sequence"/>
</dbReference>
<sequence>MAYTHQSVIYLVGVLHAVASVFAGSPHTQSLEDVSVNCKASNERRESFQHRHSIPGQLSSYLRMCSAADLPKVYGKLFFALSSQFKDLFQRRVAWPNFEVRICGLRSVEFLLRVTWQISPQRSSERMNWRRLAL</sequence>
<keyword evidence="3" id="KW-1185">Reference proteome</keyword>
<keyword evidence="1" id="KW-0732">Signal</keyword>
<feature type="signal peptide" evidence="1">
    <location>
        <begin position="1"/>
        <end position="23"/>
    </location>
</feature>
<reference evidence="2 3" key="1">
    <citation type="journal article" date="2019" name="Sci. Rep.">
        <title>Orb-weaving spider Araneus ventricosus genome elucidates the spidroin gene catalogue.</title>
        <authorList>
            <person name="Kono N."/>
            <person name="Nakamura H."/>
            <person name="Ohtoshi R."/>
            <person name="Moran D.A.P."/>
            <person name="Shinohara A."/>
            <person name="Yoshida Y."/>
            <person name="Fujiwara M."/>
            <person name="Mori M."/>
            <person name="Tomita M."/>
            <person name="Arakawa K."/>
        </authorList>
    </citation>
    <scope>NUCLEOTIDE SEQUENCE [LARGE SCALE GENOMIC DNA]</scope>
</reference>
<evidence type="ECO:0000256" key="1">
    <source>
        <dbReference type="SAM" id="SignalP"/>
    </source>
</evidence>
<evidence type="ECO:0000313" key="2">
    <source>
        <dbReference type="EMBL" id="GBM27947.1"/>
    </source>
</evidence>
<name>A0A4Y2EGL0_ARAVE</name>
<dbReference type="AlphaFoldDB" id="A0A4Y2EGL0"/>
<dbReference type="OrthoDB" id="6421413at2759"/>
<evidence type="ECO:0008006" key="4">
    <source>
        <dbReference type="Google" id="ProtNLM"/>
    </source>
</evidence>
<organism evidence="2 3">
    <name type="scientific">Araneus ventricosus</name>
    <name type="common">Orbweaver spider</name>
    <name type="synonym">Epeira ventricosa</name>
    <dbReference type="NCBI Taxonomy" id="182803"/>
    <lineage>
        <taxon>Eukaryota</taxon>
        <taxon>Metazoa</taxon>
        <taxon>Ecdysozoa</taxon>
        <taxon>Arthropoda</taxon>
        <taxon>Chelicerata</taxon>
        <taxon>Arachnida</taxon>
        <taxon>Araneae</taxon>
        <taxon>Araneomorphae</taxon>
        <taxon>Entelegynae</taxon>
        <taxon>Araneoidea</taxon>
        <taxon>Araneidae</taxon>
        <taxon>Araneus</taxon>
    </lineage>
</organism>
<gene>
    <name evidence="2" type="ORF">AVEN_17147_1</name>
</gene>
<proteinExistence type="predicted"/>
<comment type="caution">
    <text evidence="2">The sequence shown here is derived from an EMBL/GenBank/DDBJ whole genome shotgun (WGS) entry which is preliminary data.</text>
</comment>
<feature type="chain" id="PRO_5021291913" description="Secreted protein" evidence="1">
    <location>
        <begin position="24"/>
        <end position="134"/>
    </location>
</feature>
<dbReference type="EMBL" id="BGPR01246530">
    <property type="protein sequence ID" value="GBM27947.1"/>
    <property type="molecule type" value="Genomic_DNA"/>
</dbReference>
<accession>A0A4Y2EGL0</accession>
<protein>
    <recommendedName>
        <fullName evidence="4">Secreted protein</fullName>
    </recommendedName>
</protein>
<evidence type="ECO:0000313" key="3">
    <source>
        <dbReference type="Proteomes" id="UP000499080"/>
    </source>
</evidence>